<keyword evidence="3" id="KW-1185">Reference proteome</keyword>
<dbReference type="AlphaFoldDB" id="A0A9Q1G698"/>
<comment type="caution">
    <text evidence="2">The sequence shown here is derived from an EMBL/GenBank/DDBJ whole genome shotgun (WGS) entry which is preliminary data.</text>
</comment>
<feature type="compositionally biased region" description="Basic and acidic residues" evidence="1">
    <location>
        <begin position="86"/>
        <end position="97"/>
    </location>
</feature>
<organism evidence="2 3">
    <name type="scientific">Synaphobranchus kaupii</name>
    <name type="common">Kaup's arrowtooth eel</name>
    <dbReference type="NCBI Taxonomy" id="118154"/>
    <lineage>
        <taxon>Eukaryota</taxon>
        <taxon>Metazoa</taxon>
        <taxon>Chordata</taxon>
        <taxon>Craniata</taxon>
        <taxon>Vertebrata</taxon>
        <taxon>Euteleostomi</taxon>
        <taxon>Actinopterygii</taxon>
        <taxon>Neopterygii</taxon>
        <taxon>Teleostei</taxon>
        <taxon>Anguilliformes</taxon>
        <taxon>Synaphobranchidae</taxon>
        <taxon>Synaphobranchus</taxon>
    </lineage>
</organism>
<evidence type="ECO:0000313" key="2">
    <source>
        <dbReference type="EMBL" id="KAJ8376016.1"/>
    </source>
</evidence>
<gene>
    <name evidence="2" type="ORF">SKAU_G00065960</name>
</gene>
<reference evidence="2" key="1">
    <citation type="journal article" date="2023" name="Science">
        <title>Genome structures resolve the early diversification of teleost fishes.</title>
        <authorList>
            <person name="Parey E."/>
            <person name="Louis A."/>
            <person name="Montfort J."/>
            <person name="Bouchez O."/>
            <person name="Roques C."/>
            <person name="Iampietro C."/>
            <person name="Lluch J."/>
            <person name="Castinel A."/>
            <person name="Donnadieu C."/>
            <person name="Desvignes T."/>
            <person name="Floi Bucao C."/>
            <person name="Jouanno E."/>
            <person name="Wen M."/>
            <person name="Mejri S."/>
            <person name="Dirks R."/>
            <person name="Jansen H."/>
            <person name="Henkel C."/>
            <person name="Chen W.J."/>
            <person name="Zahm M."/>
            <person name="Cabau C."/>
            <person name="Klopp C."/>
            <person name="Thompson A.W."/>
            <person name="Robinson-Rechavi M."/>
            <person name="Braasch I."/>
            <person name="Lecointre G."/>
            <person name="Bobe J."/>
            <person name="Postlethwait J.H."/>
            <person name="Berthelot C."/>
            <person name="Roest Crollius H."/>
            <person name="Guiguen Y."/>
        </authorList>
    </citation>
    <scope>NUCLEOTIDE SEQUENCE</scope>
    <source>
        <strain evidence="2">WJC10195</strain>
    </source>
</reference>
<name>A0A9Q1G698_SYNKA</name>
<proteinExistence type="predicted"/>
<dbReference type="Proteomes" id="UP001152622">
    <property type="component" value="Chromosome 2"/>
</dbReference>
<evidence type="ECO:0000256" key="1">
    <source>
        <dbReference type="SAM" id="MobiDB-lite"/>
    </source>
</evidence>
<sequence length="146" mass="15392">MKLVSLSRGTRGGTQSKQLSAESREPGAGGTFISDTAVPRLKSCPDDNNLDDAGRRQLSQSHLATGLDTKQRGSSRASQGPGIGVMDRRGNTNEERPRCLRGKIVGIEAGGRFGILSPRGYGSIRGYQPLLTCPDLHSEGSAVVGN</sequence>
<dbReference type="EMBL" id="JAINUF010000002">
    <property type="protein sequence ID" value="KAJ8376016.1"/>
    <property type="molecule type" value="Genomic_DNA"/>
</dbReference>
<feature type="region of interest" description="Disordered" evidence="1">
    <location>
        <begin position="1"/>
        <end position="97"/>
    </location>
</feature>
<evidence type="ECO:0000313" key="3">
    <source>
        <dbReference type="Proteomes" id="UP001152622"/>
    </source>
</evidence>
<accession>A0A9Q1G698</accession>
<protein>
    <submittedName>
        <fullName evidence="2">Uncharacterized protein</fullName>
    </submittedName>
</protein>